<name>A0A6C0LSG7_9ZZZZ</name>
<reference evidence="2" key="1">
    <citation type="journal article" date="2020" name="Nature">
        <title>Giant virus diversity and host interactions through global metagenomics.</title>
        <authorList>
            <person name="Schulz F."/>
            <person name="Roux S."/>
            <person name="Paez-Espino D."/>
            <person name="Jungbluth S."/>
            <person name="Walsh D.A."/>
            <person name="Denef V.J."/>
            <person name="McMahon K.D."/>
            <person name="Konstantinidis K.T."/>
            <person name="Eloe-Fadrosh E.A."/>
            <person name="Kyrpides N.C."/>
            <person name="Woyke T."/>
        </authorList>
    </citation>
    <scope>NUCLEOTIDE SEQUENCE</scope>
    <source>
        <strain evidence="2">GVMAG-S-1016704-121</strain>
    </source>
</reference>
<keyword evidence="1" id="KW-1133">Transmembrane helix</keyword>
<dbReference type="AlphaFoldDB" id="A0A6C0LSG7"/>
<dbReference type="EMBL" id="MN740560">
    <property type="protein sequence ID" value="QHU33699.1"/>
    <property type="molecule type" value="Genomic_DNA"/>
</dbReference>
<protein>
    <submittedName>
        <fullName evidence="2">Uncharacterized protein</fullName>
    </submittedName>
</protein>
<organism evidence="2">
    <name type="scientific">viral metagenome</name>
    <dbReference type="NCBI Taxonomy" id="1070528"/>
    <lineage>
        <taxon>unclassified sequences</taxon>
        <taxon>metagenomes</taxon>
        <taxon>organismal metagenomes</taxon>
    </lineage>
</organism>
<evidence type="ECO:0000256" key="1">
    <source>
        <dbReference type="SAM" id="Phobius"/>
    </source>
</evidence>
<keyword evidence="1" id="KW-0472">Membrane</keyword>
<keyword evidence="1" id="KW-0812">Transmembrane</keyword>
<feature type="transmembrane region" description="Helical" evidence="1">
    <location>
        <begin position="6"/>
        <end position="26"/>
    </location>
</feature>
<proteinExistence type="predicted"/>
<evidence type="ECO:0000313" key="2">
    <source>
        <dbReference type="EMBL" id="QHU33699.1"/>
    </source>
</evidence>
<accession>A0A6C0LSG7</accession>
<sequence>MSIFFIILIALAAMFAVYLLGGYLNIRDKRGDNELYIQQISPHLTVEPGAGPVKPIEPEKFVLHPKAYGEQFQMSKAEQASRATASVIKLEALRQRQASRA</sequence>